<proteinExistence type="predicted"/>
<reference evidence="1 2" key="1">
    <citation type="submission" date="2024-11" db="EMBL/GenBank/DDBJ databases">
        <authorList>
            <person name="Heng Y.C."/>
            <person name="Lim A.C.H."/>
            <person name="Lee J.K.Y."/>
            <person name="Kittelmann S."/>
        </authorList>
    </citation>
    <scope>NUCLEOTIDE SEQUENCE [LARGE SCALE GENOMIC DNA]</scope>
    <source>
        <strain evidence="1 2">WILCCON 0114</strain>
    </source>
</reference>
<dbReference type="Proteomes" id="UP001623592">
    <property type="component" value="Unassembled WGS sequence"/>
</dbReference>
<dbReference type="RefSeq" id="WP_406786803.1">
    <property type="nucleotide sequence ID" value="NZ_JBJIAA010000005.1"/>
</dbReference>
<accession>A0ABW8TEI8</accession>
<gene>
    <name evidence="1" type="ORF">ACJDT4_06830</name>
</gene>
<comment type="caution">
    <text evidence="1">The sequence shown here is derived from an EMBL/GenBank/DDBJ whole genome shotgun (WGS) entry which is preliminary data.</text>
</comment>
<protein>
    <submittedName>
        <fullName evidence="1">Uncharacterized protein</fullName>
    </submittedName>
</protein>
<keyword evidence="2" id="KW-1185">Reference proteome</keyword>
<dbReference type="EMBL" id="JBJIAA010000005">
    <property type="protein sequence ID" value="MFL0250132.1"/>
    <property type="molecule type" value="Genomic_DNA"/>
</dbReference>
<name>A0ABW8TEI8_9CLOT</name>
<evidence type="ECO:0000313" key="2">
    <source>
        <dbReference type="Proteomes" id="UP001623592"/>
    </source>
</evidence>
<evidence type="ECO:0000313" key="1">
    <source>
        <dbReference type="EMBL" id="MFL0250132.1"/>
    </source>
</evidence>
<organism evidence="1 2">
    <name type="scientific">Clostridium neuense</name>
    <dbReference type="NCBI Taxonomy" id="1728934"/>
    <lineage>
        <taxon>Bacteria</taxon>
        <taxon>Bacillati</taxon>
        <taxon>Bacillota</taxon>
        <taxon>Clostridia</taxon>
        <taxon>Eubacteriales</taxon>
        <taxon>Clostridiaceae</taxon>
        <taxon>Clostridium</taxon>
    </lineage>
</organism>
<sequence length="63" mass="7250">MNDIKTSVTINITINNIELISEVNTICNELSLSLEQFISYSVNKLIYDIHFVHDIRNIQNKGL</sequence>